<protein>
    <submittedName>
        <fullName evidence="1">Uncharacterized protein</fullName>
    </submittedName>
</protein>
<proteinExistence type="predicted"/>
<accession>A5ZQM0</accession>
<reference evidence="1 2" key="1">
    <citation type="submission" date="2007-03" db="EMBL/GenBank/DDBJ databases">
        <authorList>
            <person name="Fulton L."/>
            <person name="Clifton S."/>
            <person name="Fulton B."/>
            <person name="Xu J."/>
            <person name="Minx P."/>
            <person name="Pepin K.H."/>
            <person name="Johnson M."/>
            <person name="Thiruvilangam P."/>
            <person name="Bhonagiri V."/>
            <person name="Nash W.E."/>
            <person name="Mardis E.R."/>
            <person name="Wilson R.K."/>
        </authorList>
    </citation>
    <scope>NUCLEOTIDE SEQUENCE [LARGE SCALE GENOMIC DNA]</scope>
    <source>
        <strain evidence="1 2">ATCC 29174</strain>
    </source>
</reference>
<reference evidence="1 2" key="2">
    <citation type="submission" date="2007-04" db="EMBL/GenBank/DDBJ databases">
        <title>Draft genome sequence of Ruminococcus obeum (ATCC 29174).</title>
        <authorList>
            <person name="Sudarsanam P."/>
            <person name="Ley R."/>
            <person name="Guruge J."/>
            <person name="Turnbaugh P.J."/>
            <person name="Mahowald M."/>
            <person name="Liep D."/>
            <person name="Gordon J."/>
        </authorList>
    </citation>
    <scope>NUCLEOTIDE SEQUENCE [LARGE SCALE GENOMIC DNA]</scope>
    <source>
        <strain evidence="1 2">ATCC 29174</strain>
    </source>
</reference>
<comment type="caution">
    <text evidence="1">The sequence shown here is derived from an EMBL/GenBank/DDBJ whole genome shotgun (WGS) entry which is preliminary data.</text>
</comment>
<evidence type="ECO:0000313" key="1">
    <source>
        <dbReference type="EMBL" id="EDM87877.1"/>
    </source>
</evidence>
<dbReference type="EMBL" id="AAVO02000004">
    <property type="protein sequence ID" value="EDM87877.1"/>
    <property type="molecule type" value="Genomic_DNA"/>
</dbReference>
<organism evidence="1 2">
    <name type="scientific">Blautia obeum ATCC 29174</name>
    <dbReference type="NCBI Taxonomy" id="411459"/>
    <lineage>
        <taxon>Bacteria</taxon>
        <taxon>Bacillati</taxon>
        <taxon>Bacillota</taxon>
        <taxon>Clostridia</taxon>
        <taxon>Lachnospirales</taxon>
        <taxon>Lachnospiraceae</taxon>
        <taxon>Blautia</taxon>
    </lineage>
</organism>
<evidence type="ECO:0000313" key="2">
    <source>
        <dbReference type="Proteomes" id="UP000006002"/>
    </source>
</evidence>
<dbReference type="Proteomes" id="UP000006002">
    <property type="component" value="Unassembled WGS sequence"/>
</dbReference>
<dbReference type="HOGENOM" id="CLU_3363611_0_0_9"/>
<name>A5ZQM0_9FIRM</name>
<dbReference type="AlphaFoldDB" id="A5ZQM0"/>
<gene>
    <name evidence="1" type="ORF">RUMOBE_01292</name>
</gene>
<sequence>MVLHWRRCGRAGGRQIKKRTTDEDLMNIQLVLPVI</sequence>